<proteinExistence type="predicted"/>
<feature type="compositionally biased region" description="Polar residues" evidence="1">
    <location>
        <begin position="185"/>
        <end position="197"/>
    </location>
</feature>
<dbReference type="Gene3D" id="3.30.780.10">
    <property type="entry name" value="SUI1-like domain"/>
    <property type="match status" value="1"/>
</dbReference>
<dbReference type="PROSITE" id="PS50890">
    <property type="entry name" value="PUA"/>
    <property type="match status" value="1"/>
</dbReference>
<dbReference type="SUPFAM" id="SSF47592">
    <property type="entry name" value="SWIB/MDM2 domain"/>
    <property type="match status" value="1"/>
</dbReference>
<dbReference type="Pfam" id="PF25304">
    <property type="entry name" value="WHD_eIF2D"/>
    <property type="match status" value="1"/>
</dbReference>
<reference evidence="3 4" key="1">
    <citation type="submission" date="2024-10" db="EMBL/GenBank/DDBJ databases">
        <authorList>
            <person name="Kim D."/>
        </authorList>
    </citation>
    <scope>NUCLEOTIDE SEQUENCE [LARGE SCALE GENOMIC DNA]</scope>
    <source>
        <strain evidence="3">Taebaek</strain>
    </source>
</reference>
<dbReference type="CDD" id="cd11608">
    <property type="entry name" value="eIF2D_C"/>
    <property type="match status" value="1"/>
</dbReference>
<organism evidence="3 4">
    <name type="scientific">Heterodera schachtii</name>
    <name type="common">Sugarbeet cyst nematode worm</name>
    <name type="synonym">Tylenchus schachtii</name>
    <dbReference type="NCBI Taxonomy" id="97005"/>
    <lineage>
        <taxon>Eukaryota</taxon>
        <taxon>Metazoa</taxon>
        <taxon>Ecdysozoa</taxon>
        <taxon>Nematoda</taxon>
        <taxon>Chromadorea</taxon>
        <taxon>Rhabditida</taxon>
        <taxon>Tylenchina</taxon>
        <taxon>Tylenchomorpha</taxon>
        <taxon>Tylenchoidea</taxon>
        <taxon>Heteroderidae</taxon>
        <taxon>Heteroderinae</taxon>
        <taxon>Heterodera</taxon>
    </lineage>
</organism>
<dbReference type="InterPro" id="IPR039759">
    <property type="entry name" value="eIF2D_SUI1"/>
</dbReference>
<evidence type="ECO:0000256" key="1">
    <source>
        <dbReference type="SAM" id="MobiDB-lite"/>
    </source>
</evidence>
<feature type="region of interest" description="Disordered" evidence="1">
    <location>
        <begin position="183"/>
        <end position="225"/>
    </location>
</feature>
<dbReference type="PROSITE" id="PS50296">
    <property type="entry name" value="SUI1"/>
    <property type="match status" value="1"/>
</dbReference>
<dbReference type="InterPro" id="IPR039757">
    <property type="entry name" value="EIF2D"/>
</dbReference>
<dbReference type="InterPro" id="IPR015947">
    <property type="entry name" value="PUA-like_sf"/>
</dbReference>
<comment type="caution">
    <text evidence="3">The sequence shown here is derived from an EMBL/GenBank/DDBJ whole genome shotgun (WGS) entry which is preliminary data.</text>
</comment>
<evidence type="ECO:0000313" key="3">
    <source>
        <dbReference type="EMBL" id="KAL3074396.1"/>
    </source>
</evidence>
<dbReference type="InterPro" id="IPR057429">
    <property type="entry name" value="WH_eIF2D"/>
</dbReference>
<sequence length="566" mass="62797">MFRKQFTTKSSVNLRHSERKAFFPSSINTCFNAKQQFVRISVSLPNSNLCLYALNKEPLFFQCLSSDCSPIFPTVYFLWSDAFRDQFPVLFVSSAVLPILQNGSDLMIPANAPIAIGIVGGKGDELRFGPVAVGQSLFSAAEIRAKRQANERGKAIKILHVHGDSLWEFGSRKPIPKMVTKIDTTETSGQSISNRQTHNQHEDVQQQQSCSSSPTNLTSQNEDETVLREANGDTKTAEGDEGQAEMDELLRNTFFTALRWKFGPNGPLPIDAGQFYANYMLKSLPPDKKLEIKKTRFKKFSNFLRELGSDGGGADGWLIRLKSVKGVDTIEEVNHSHPLVQSAPEPEHRTDAAQAGSSADAHVPFLTIRENMFSLTERVMPIFRPYGFSKGDIVDLNKILAVLLDYAQQKNLCRGDGKQIELDDSLQTVVQHFVYEKFDVNKLVQKVASTMTQALLIRTKEGKQIVHRGTKMPHVDLKIERRAGNKVVTLVSNLASFGIDASALDNEIRGTGTSILATAPACEGPQLLVQGNEINRIGRLLAEFGLPKKFVTGLEQGIKESKKKKK</sequence>
<dbReference type="PANTHER" id="PTHR12217">
    <property type="entry name" value="EUKARYOTIC TRANSLATION INITIATION FACTOR 2D"/>
    <property type="match status" value="1"/>
</dbReference>
<dbReference type="Pfam" id="PF01253">
    <property type="entry name" value="SUI1"/>
    <property type="match status" value="1"/>
</dbReference>
<gene>
    <name evidence="3" type="ORF">niasHS_015226</name>
</gene>
<feature type="compositionally biased region" description="Polar residues" evidence="1">
    <location>
        <begin position="205"/>
        <end position="220"/>
    </location>
</feature>
<dbReference type="InterPro" id="IPR036877">
    <property type="entry name" value="SUI1_dom_sf"/>
</dbReference>
<dbReference type="PANTHER" id="PTHR12217:SF4">
    <property type="entry name" value="EUKARYOTIC TRANSLATION INITIATION FACTOR 2D"/>
    <property type="match status" value="1"/>
</dbReference>
<evidence type="ECO:0000259" key="2">
    <source>
        <dbReference type="PROSITE" id="PS50296"/>
    </source>
</evidence>
<dbReference type="InterPro" id="IPR041366">
    <property type="entry name" value="Pre-PUA"/>
</dbReference>
<keyword evidence="4" id="KW-1185">Reference proteome</keyword>
<dbReference type="Pfam" id="PF17832">
    <property type="entry name" value="Pre-PUA"/>
    <property type="match status" value="1"/>
</dbReference>
<accession>A0ABD2IAC8</accession>
<name>A0ABD2IAC8_HETSC</name>
<dbReference type="AlphaFoldDB" id="A0ABD2IAC8"/>
<dbReference type="Gene3D" id="3.10.400.20">
    <property type="match status" value="1"/>
</dbReference>
<dbReference type="InterPro" id="IPR036885">
    <property type="entry name" value="SWIB_MDM2_dom_sf"/>
</dbReference>
<dbReference type="SUPFAM" id="SSF55159">
    <property type="entry name" value="eIF1-like"/>
    <property type="match status" value="1"/>
</dbReference>
<dbReference type="SUPFAM" id="SSF88697">
    <property type="entry name" value="PUA domain-like"/>
    <property type="match status" value="1"/>
</dbReference>
<dbReference type="EMBL" id="JBICCN010000357">
    <property type="protein sequence ID" value="KAL3074396.1"/>
    <property type="molecule type" value="Genomic_DNA"/>
</dbReference>
<protein>
    <recommendedName>
        <fullName evidence="2">SUI1 domain-containing protein</fullName>
    </recommendedName>
</protein>
<dbReference type="InterPro" id="IPR001950">
    <property type="entry name" value="SUI1"/>
</dbReference>
<dbReference type="Proteomes" id="UP001620645">
    <property type="component" value="Unassembled WGS sequence"/>
</dbReference>
<evidence type="ECO:0000313" key="4">
    <source>
        <dbReference type="Proteomes" id="UP001620645"/>
    </source>
</evidence>
<feature type="domain" description="SUI1" evidence="2">
    <location>
        <begin position="475"/>
        <end position="545"/>
    </location>
</feature>